<protein>
    <submittedName>
        <fullName evidence="2">Uncharacterized protein</fullName>
    </submittedName>
</protein>
<proteinExistence type="predicted"/>
<name>A0A2A6D0F0_PRIPA</name>
<sequence>MGSFLPSILLSSDLNGDEFNGGTGVVTEEGMERDRGGELGRTPGSVKGREANSDRRPGFDVCNGATFGKGRRGGCVIMKKDEGKSNDEKDVGTRKG</sequence>
<evidence type="ECO:0000313" key="2">
    <source>
        <dbReference type="EnsemblMetazoa" id="PPA38459.1"/>
    </source>
</evidence>
<dbReference type="EnsemblMetazoa" id="PPA38459.1">
    <property type="protein sequence ID" value="PPA38459.1"/>
    <property type="gene ID" value="WBGene00276828"/>
</dbReference>
<keyword evidence="3" id="KW-1185">Reference proteome</keyword>
<feature type="compositionally biased region" description="Basic and acidic residues" evidence="1">
    <location>
        <begin position="47"/>
        <end position="58"/>
    </location>
</feature>
<reference evidence="3" key="1">
    <citation type="journal article" date="2008" name="Nat. Genet.">
        <title>The Pristionchus pacificus genome provides a unique perspective on nematode lifestyle and parasitism.</title>
        <authorList>
            <person name="Dieterich C."/>
            <person name="Clifton S.W."/>
            <person name="Schuster L.N."/>
            <person name="Chinwalla A."/>
            <person name="Delehaunty K."/>
            <person name="Dinkelacker I."/>
            <person name="Fulton L."/>
            <person name="Fulton R."/>
            <person name="Godfrey J."/>
            <person name="Minx P."/>
            <person name="Mitreva M."/>
            <person name="Roeseler W."/>
            <person name="Tian H."/>
            <person name="Witte H."/>
            <person name="Yang S.P."/>
            <person name="Wilson R.K."/>
            <person name="Sommer R.J."/>
        </authorList>
    </citation>
    <scope>NUCLEOTIDE SEQUENCE [LARGE SCALE GENOMIC DNA]</scope>
    <source>
        <strain evidence="3">PS312</strain>
    </source>
</reference>
<evidence type="ECO:0000313" key="3">
    <source>
        <dbReference type="Proteomes" id="UP000005239"/>
    </source>
</evidence>
<feature type="compositionally biased region" description="Basic and acidic residues" evidence="1">
    <location>
        <begin position="78"/>
        <end position="96"/>
    </location>
</feature>
<accession>A0A2A6D0F0</accession>
<accession>A0A8R1YUT7</accession>
<dbReference type="Proteomes" id="UP000005239">
    <property type="component" value="Unassembled WGS sequence"/>
</dbReference>
<organism evidence="2 3">
    <name type="scientific">Pristionchus pacificus</name>
    <name type="common">Parasitic nematode worm</name>
    <dbReference type="NCBI Taxonomy" id="54126"/>
    <lineage>
        <taxon>Eukaryota</taxon>
        <taxon>Metazoa</taxon>
        <taxon>Ecdysozoa</taxon>
        <taxon>Nematoda</taxon>
        <taxon>Chromadorea</taxon>
        <taxon>Rhabditida</taxon>
        <taxon>Rhabditina</taxon>
        <taxon>Diplogasteromorpha</taxon>
        <taxon>Diplogasteroidea</taxon>
        <taxon>Neodiplogasteridae</taxon>
        <taxon>Pristionchus</taxon>
    </lineage>
</organism>
<gene>
    <name evidence="2" type="primary">WBGene00276828</name>
</gene>
<evidence type="ECO:0000256" key="1">
    <source>
        <dbReference type="SAM" id="MobiDB-lite"/>
    </source>
</evidence>
<reference evidence="2" key="2">
    <citation type="submission" date="2022-06" db="UniProtKB">
        <authorList>
            <consortium name="EnsemblMetazoa"/>
        </authorList>
    </citation>
    <scope>IDENTIFICATION</scope>
    <source>
        <strain evidence="2">PS312</strain>
    </source>
</reference>
<feature type="region of interest" description="Disordered" evidence="1">
    <location>
        <begin position="12"/>
        <end position="96"/>
    </location>
</feature>
<dbReference type="AlphaFoldDB" id="A0A2A6D0F0"/>